<evidence type="ECO:0000313" key="3">
    <source>
        <dbReference type="Proteomes" id="UP000217199"/>
    </source>
</evidence>
<feature type="compositionally biased region" description="Polar residues" evidence="1">
    <location>
        <begin position="76"/>
        <end position="91"/>
    </location>
</feature>
<feature type="region of interest" description="Disordered" evidence="1">
    <location>
        <begin position="67"/>
        <end position="173"/>
    </location>
</feature>
<feature type="compositionally biased region" description="Polar residues" evidence="1">
    <location>
        <begin position="164"/>
        <end position="173"/>
    </location>
</feature>
<name>A0A286U4X3_9AGAM</name>
<dbReference type="Proteomes" id="UP000217199">
    <property type="component" value="Unassembled WGS sequence"/>
</dbReference>
<dbReference type="InParanoid" id="A0A286U4X3"/>
<evidence type="ECO:0000313" key="2">
    <source>
        <dbReference type="EMBL" id="PAV14630.1"/>
    </source>
</evidence>
<keyword evidence="3" id="KW-1185">Reference proteome</keyword>
<reference evidence="2 3" key="1">
    <citation type="journal article" date="2017" name="Mol. Ecol.">
        <title>Comparative and population genomic landscape of Phellinus noxius: A hypervariable fungus causing root rot in trees.</title>
        <authorList>
            <person name="Chung C.L."/>
            <person name="Lee T.J."/>
            <person name="Akiba M."/>
            <person name="Lee H.H."/>
            <person name="Kuo T.H."/>
            <person name="Liu D."/>
            <person name="Ke H.M."/>
            <person name="Yokoi T."/>
            <person name="Roa M.B."/>
            <person name="Lu M.J."/>
            <person name="Chang Y.Y."/>
            <person name="Ann P.J."/>
            <person name="Tsai J.N."/>
            <person name="Chen C.Y."/>
            <person name="Tzean S.S."/>
            <person name="Ota Y."/>
            <person name="Hattori T."/>
            <person name="Sahashi N."/>
            <person name="Liou R.F."/>
            <person name="Kikuchi T."/>
            <person name="Tsai I.J."/>
        </authorList>
    </citation>
    <scope>NUCLEOTIDE SEQUENCE [LARGE SCALE GENOMIC DNA]</scope>
    <source>
        <strain evidence="2 3">FFPRI411160</strain>
    </source>
</reference>
<dbReference type="AlphaFoldDB" id="A0A286U4X3"/>
<evidence type="ECO:0000256" key="1">
    <source>
        <dbReference type="SAM" id="MobiDB-lite"/>
    </source>
</evidence>
<feature type="region of interest" description="Disordered" evidence="1">
    <location>
        <begin position="1"/>
        <end position="22"/>
    </location>
</feature>
<gene>
    <name evidence="2" type="ORF">PNOK_0970800</name>
</gene>
<proteinExistence type="predicted"/>
<dbReference type="EMBL" id="NBII01000012">
    <property type="protein sequence ID" value="PAV14630.1"/>
    <property type="molecule type" value="Genomic_DNA"/>
</dbReference>
<accession>A0A286U4X3</accession>
<sequence>MPPRRRRIQVNPATVPMPNFTSNGYALSRARKRRQLNCTNQEAIQALTEEWIARQQADIEVWNEQQSNDLQLQQQPSTNPPQELASSQSNVQLPSIQPQQQPQPDEQLLQPQQQQQQQQQTRLENLVDVLQHQQSATADDLPNTAVNPGHSVPNPSPPQALPNHPSTTEPTPS</sequence>
<feature type="compositionally biased region" description="Low complexity" evidence="1">
    <location>
        <begin position="92"/>
        <end position="120"/>
    </location>
</feature>
<organism evidence="2 3">
    <name type="scientific">Pyrrhoderma noxium</name>
    <dbReference type="NCBI Taxonomy" id="2282107"/>
    <lineage>
        <taxon>Eukaryota</taxon>
        <taxon>Fungi</taxon>
        <taxon>Dikarya</taxon>
        <taxon>Basidiomycota</taxon>
        <taxon>Agaricomycotina</taxon>
        <taxon>Agaricomycetes</taxon>
        <taxon>Hymenochaetales</taxon>
        <taxon>Hymenochaetaceae</taxon>
        <taxon>Pyrrhoderma</taxon>
    </lineage>
</organism>
<comment type="caution">
    <text evidence="2">The sequence shown here is derived from an EMBL/GenBank/DDBJ whole genome shotgun (WGS) entry which is preliminary data.</text>
</comment>
<protein>
    <submittedName>
        <fullName evidence="2">Uncharacterized protein</fullName>
    </submittedName>
</protein>